<evidence type="ECO:0000259" key="14">
    <source>
        <dbReference type="PROSITE" id="PS50109"/>
    </source>
</evidence>
<dbReference type="Pfam" id="PF11845">
    <property type="entry name" value="Tll0287-like"/>
    <property type="match status" value="1"/>
</dbReference>
<dbReference type="PROSITE" id="PS50110">
    <property type="entry name" value="RESPONSE_REGULATORY"/>
    <property type="match status" value="1"/>
</dbReference>
<evidence type="ECO:0000313" key="17">
    <source>
        <dbReference type="Proteomes" id="UP000019140"/>
    </source>
</evidence>
<evidence type="ECO:0000256" key="9">
    <source>
        <dbReference type="ARBA" id="ARBA00022840"/>
    </source>
</evidence>
<dbReference type="SUPFAM" id="SSF55874">
    <property type="entry name" value="ATPase domain of HSP90 chaperone/DNA topoisomerase II/histidine kinase"/>
    <property type="match status" value="1"/>
</dbReference>
<dbReference type="InterPro" id="IPR004358">
    <property type="entry name" value="Sig_transdc_His_kin-like_C"/>
</dbReference>
<dbReference type="Gene3D" id="1.10.287.130">
    <property type="match status" value="1"/>
</dbReference>
<evidence type="ECO:0000256" key="1">
    <source>
        <dbReference type="ARBA" id="ARBA00000085"/>
    </source>
</evidence>
<dbReference type="InterPro" id="IPR011006">
    <property type="entry name" value="CheY-like_superfamily"/>
</dbReference>
<evidence type="ECO:0000256" key="6">
    <source>
        <dbReference type="ARBA" id="ARBA00022692"/>
    </source>
</evidence>
<keyword evidence="10 13" id="KW-1133">Transmembrane helix</keyword>
<evidence type="ECO:0000256" key="2">
    <source>
        <dbReference type="ARBA" id="ARBA00004370"/>
    </source>
</evidence>
<dbReference type="Gene3D" id="3.30.565.10">
    <property type="entry name" value="Histidine kinase-like ATPase, C-terminal domain"/>
    <property type="match status" value="1"/>
</dbReference>
<comment type="catalytic activity">
    <reaction evidence="1">
        <text>ATP + protein L-histidine = ADP + protein N-phospho-L-histidine.</text>
        <dbReference type="EC" id="2.7.13.3"/>
    </reaction>
</comment>
<sequence>KVADPMIEAENYMGKPSIRLATAVVMEQSCVNCHNTHPQSPKAGWGVGDVRGATEVILPLNHVRTQAQAGLRNTFILLVGLSIFGCSALGLVIHQIRRRNAALAHRTTELEYEVAQRQHVEHELRQHQNHLEDTVTQRTRNLSHALSNLETAQVALTEAKEFAETANRAKSRFLAHMSHELRTPLNVIIGFAQLMRRDADVTPGQQENLQAIYTSGDHLLALINDVLEMSKIEAGRLSLNETDFDLHRLLGDLHRMFRLQAEEKRLHLDMQVALEVPKYTRADHGKLQQVLTNLLNNAIKFTDAGRVTLRVSPGAPPDAGNAAALHVEVEDTGAGIPPEALDTIFDPFVQTESSHKGTGLGLAICQQFVKLMGGQITVTSTLGQGTCFAFELPVFPATAVNEQHSGEEVIGLAPGQPAYRLLVVEDQPESRHFMVKLLQSAGFDVREAADGQAALEVLTAWQPHLVWMDLHLPFMDGYETTRRLKAHPDGHGAIVIALTASSNFEHEYERALAAGCDDFVYKPVSASMVFDKLAVHLGVRYHYREPVTTAAEAVSYPSADTLQAMLSGMPQAWIADLQQAALSADADWITALCTHIAAEHVALRDTLQQYVQHFRFDTIRELTQQVIDEQRNSAH</sequence>
<dbReference type="InterPro" id="IPR003594">
    <property type="entry name" value="HATPase_dom"/>
</dbReference>
<dbReference type="FunFam" id="1.10.287.130:FF:000004">
    <property type="entry name" value="Ethylene receptor 1"/>
    <property type="match status" value="1"/>
</dbReference>
<dbReference type="Gene3D" id="3.40.50.2300">
    <property type="match status" value="1"/>
</dbReference>
<evidence type="ECO:0000256" key="8">
    <source>
        <dbReference type="ARBA" id="ARBA00022777"/>
    </source>
</evidence>
<evidence type="ECO:0000256" key="7">
    <source>
        <dbReference type="ARBA" id="ARBA00022741"/>
    </source>
</evidence>
<dbReference type="InterPro" id="IPR036097">
    <property type="entry name" value="HisK_dim/P_sf"/>
</dbReference>
<gene>
    <name evidence="16" type="ORF">ETSY2_45960</name>
</gene>
<feature type="domain" description="Response regulatory" evidence="15">
    <location>
        <begin position="420"/>
        <end position="537"/>
    </location>
</feature>
<comment type="subcellular location">
    <subcellularLocation>
        <location evidence="2">Membrane</location>
    </subcellularLocation>
</comment>
<dbReference type="SUPFAM" id="SSF52172">
    <property type="entry name" value="CheY-like"/>
    <property type="match status" value="1"/>
</dbReference>
<keyword evidence="7" id="KW-0547">Nucleotide-binding</keyword>
<evidence type="ECO:0000256" key="4">
    <source>
        <dbReference type="ARBA" id="ARBA00022553"/>
    </source>
</evidence>
<keyword evidence="6 13" id="KW-0812">Transmembrane</keyword>
<accession>W4LF33</accession>
<dbReference type="PRINTS" id="PR00344">
    <property type="entry name" value="BCTRLSENSOR"/>
</dbReference>
<keyword evidence="4 12" id="KW-0597">Phosphoprotein</keyword>
<dbReference type="InterPro" id="IPR003661">
    <property type="entry name" value="HisK_dim/P_dom"/>
</dbReference>
<organism evidence="16 17">
    <name type="scientific">Candidatus Entotheonella gemina</name>
    <dbReference type="NCBI Taxonomy" id="1429439"/>
    <lineage>
        <taxon>Bacteria</taxon>
        <taxon>Pseudomonadati</taxon>
        <taxon>Nitrospinota/Tectimicrobiota group</taxon>
        <taxon>Candidatus Tectimicrobiota</taxon>
        <taxon>Candidatus Entotheonellia</taxon>
        <taxon>Candidatus Entotheonellales</taxon>
        <taxon>Candidatus Entotheonellaceae</taxon>
        <taxon>Candidatus Entotheonella</taxon>
    </lineage>
</organism>
<dbReference type="InterPro" id="IPR036890">
    <property type="entry name" value="HATPase_C_sf"/>
</dbReference>
<evidence type="ECO:0000256" key="11">
    <source>
        <dbReference type="ARBA" id="ARBA00023136"/>
    </source>
</evidence>
<dbReference type="InterPro" id="IPR005467">
    <property type="entry name" value="His_kinase_dom"/>
</dbReference>
<dbReference type="SMART" id="SM00448">
    <property type="entry name" value="REC"/>
    <property type="match status" value="1"/>
</dbReference>
<dbReference type="CDD" id="cd17546">
    <property type="entry name" value="REC_hyHK_CKI1_RcsC-like"/>
    <property type="match status" value="1"/>
</dbReference>
<evidence type="ECO:0000256" key="12">
    <source>
        <dbReference type="PROSITE-ProRule" id="PRU00169"/>
    </source>
</evidence>
<dbReference type="Pfam" id="PF00072">
    <property type="entry name" value="Response_reg"/>
    <property type="match status" value="1"/>
</dbReference>
<feature type="modified residue" description="4-aspartylphosphate" evidence="12">
    <location>
        <position position="469"/>
    </location>
</feature>
<dbReference type="SMART" id="SM00387">
    <property type="entry name" value="HATPase_c"/>
    <property type="match status" value="1"/>
</dbReference>
<keyword evidence="5" id="KW-0808">Transferase</keyword>
<evidence type="ECO:0000256" key="5">
    <source>
        <dbReference type="ARBA" id="ARBA00022679"/>
    </source>
</evidence>
<reference evidence="16 17" key="1">
    <citation type="journal article" date="2014" name="Nature">
        <title>An environmental bacterial taxon with a large and distinct metabolic repertoire.</title>
        <authorList>
            <person name="Wilson M.C."/>
            <person name="Mori T."/>
            <person name="Ruckert C."/>
            <person name="Uria A.R."/>
            <person name="Helf M.J."/>
            <person name="Takada K."/>
            <person name="Gernert C."/>
            <person name="Steffens U.A."/>
            <person name="Heycke N."/>
            <person name="Schmitt S."/>
            <person name="Rinke C."/>
            <person name="Helfrich E.J."/>
            <person name="Brachmann A.O."/>
            <person name="Gurgui C."/>
            <person name="Wakimoto T."/>
            <person name="Kracht M."/>
            <person name="Crusemann M."/>
            <person name="Hentschel U."/>
            <person name="Abe I."/>
            <person name="Matsunaga S."/>
            <person name="Kalinowski J."/>
            <person name="Takeyama H."/>
            <person name="Piel J."/>
        </authorList>
    </citation>
    <scope>NUCLEOTIDE SEQUENCE [LARGE SCALE GENOMIC DNA]</scope>
    <source>
        <strain evidence="17">TSY2</strain>
    </source>
</reference>
<feature type="non-terminal residue" evidence="16">
    <location>
        <position position="1"/>
    </location>
</feature>
<dbReference type="SUPFAM" id="SSF47384">
    <property type="entry name" value="Homodimeric domain of signal transducing histidine kinase"/>
    <property type="match status" value="1"/>
</dbReference>
<dbReference type="HOGENOM" id="CLU_000445_114_15_7"/>
<dbReference type="PANTHER" id="PTHR43047">
    <property type="entry name" value="TWO-COMPONENT HISTIDINE PROTEIN KINASE"/>
    <property type="match status" value="1"/>
</dbReference>
<comment type="caution">
    <text evidence="16">The sequence shown here is derived from an EMBL/GenBank/DDBJ whole genome shotgun (WGS) entry which is preliminary data.</text>
</comment>
<proteinExistence type="predicted"/>
<keyword evidence="9" id="KW-0067">ATP-binding</keyword>
<keyword evidence="8" id="KW-0418">Kinase</keyword>
<dbReference type="FunFam" id="3.30.565.10:FF:000010">
    <property type="entry name" value="Sensor histidine kinase RcsC"/>
    <property type="match status" value="1"/>
</dbReference>
<evidence type="ECO:0000256" key="3">
    <source>
        <dbReference type="ARBA" id="ARBA00012438"/>
    </source>
</evidence>
<evidence type="ECO:0000256" key="10">
    <source>
        <dbReference type="ARBA" id="ARBA00022989"/>
    </source>
</evidence>
<dbReference type="AlphaFoldDB" id="W4LF33"/>
<evidence type="ECO:0000256" key="13">
    <source>
        <dbReference type="SAM" id="Phobius"/>
    </source>
</evidence>
<dbReference type="GO" id="GO:0005524">
    <property type="term" value="F:ATP binding"/>
    <property type="evidence" value="ECO:0007669"/>
    <property type="project" value="UniProtKB-KW"/>
</dbReference>
<dbReference type="GO" id="GO:0016020">
    <property type="term" value="C:membrane"/>
    <property type="evidence" value="ECO:0007669"/>
    <property type="project" value="UniProtKB-SubCell"/>
</dbReference>
<dbReference type="CDD" id="cd00082">
    <property type="entry name" value="HisKA"/>
    <property type="match status" value="1"/>
</dbReference>
<feature type="domain" description="Histidine kinase" evidence="14">
    <location>
        <begin position="176"/>
        <end position="396"/>
    </location>
</feature>
<dbReference type="InterPro" id="IPR001789">
    <property type="entry name" value="Sig_transdc_resp-reg_receiver"/>
</dbReference>
<dbReference type="CDD" id="cd16922">
    <property type="entry name" value="HATPase_EvgS-ArcB-TorS-like"/>
    <property type="match status" value="1"/>
</dbReference>
<evidence type="ECO:0000259" key="15">
    <source>
        <dbReference type="PROSITE" id="PS50110"/>
    </source>
</evidence>
<dbReference type="Pfam" id="PF02518">
    <property type="entry name" value="HATPase_c"/>
    <property type="match status" value="1"/>
</dbReference>
<dbReference type="Proteomes" id="UP000019140">
    <property type="component" value="Unassembled WGS sequence"/>
</dbReference>
<dbReference type="PROSITE" id="PS50109">
    <property type="entry name" value="HIS_KIN"/>
    <property type="match status" value="1"/>
</dbReference>
<name>W4LF33_9BACT</name>
<protein>
    <recommendedName>
        <fullName evidence="3">histidine kinase</fullName>
        <ecNumber evidence="3">2.7.13.3</ecNumber>
    </recommendedName>
</protein>
<evidence type="ECO:0000313" key="16">
    <source>
        <dbReference type="EMBL" id="ETW96698.1"/>
    </source>
</evidence>
<dbReference type="InterPro" id="IPR021796">
    <property type="entry name" value="Tll0287-like_dom"/>
</dbReference>
<keyword evidence="11 13" id="KW-0472">Membrane</keyword>
<feature type="transmembrane region" description="Helical" evidence="13">
    <location>
        <begin position="74"/>
        <end position="93"/>
    </location>
</feature>
<dbReference type="EMBL" id="AZHX01002150">
    <property type="protein sequence ID" value="ETW96698.1"/>
    <property type="molecule type" value="Genomic_DNA"/>
</dbReference>
<dbReference type="EC" id="2.7.13.3" evidence="3"/>
<keyword evidence="17" id="KW-1185">Reference proteome</keyword>
<dbReference type="SMART" id="SM00388">
    <property type="entry name" value="HisKA"/>
    <property type="match status" value="1"/>
</dbReference>
<dbReference type="Pfam" id="PF00512">
    <property type="entry name" value="HisKA"/>
    <property type="match status" value="1"/>
</dbReference>
<dbReference type="GO" id="GO:0000155">
    <property type="term" value="F:phosphorelay sensor kinase activity"/>
    <property type="evidence" value="ECO:0007669"/>
    <property type="project" value="InterPro"/>
</dbReference>